<evidence type="ECO:0000313" key="2">
    <source>
        <dbReference type="EMBL" id="KLU65387.1"/>
    </source>
</evidence>
<comment type="caution">
    <text evidence="2">The sequence shown here is derived from an EMBL/GenBank/DDBJ whole genome shotgun (WGS) entry which is preliminary data.</text>
</comment>
<dbReference type="InterPro" id="IPR048147">
    <property type="entry name" value="CBO0543-like"/>
</dbReference>
<gene>
    <name evidence="2" type="ORF">DEAC_c25240</name>
</gene>
<accession>A0A0J1FPX5</accession>
<proteinExistence type="predicted"/>
<dbReference type="AlphaFoldDB" id="A0A0J1FPX5"/>
<evidence type="ECO:0000313" key="3">
    <source>
        <dbReference type="Proteomes" id="UP000036356"/>
    </source>
</evidence>
<evidence type="ECO:0000256" key="1">
    <source>
        <dbReference type="SAM" id="Phobius"/>
    </source>
</evidence>
<organism evidence="2 3">
    <name type="scientific">Desulfosporosinus acididurans</name>
    <dbReference type="NCBI Taxonomy" id="476652"/>
    <lineage>
        <taxon>Bacteria</taxon>
        <taxon>Bacillati</taxon>
        <taxon>Bacillota</taxon>
        <taxon>Clostridia</taxon>
        <taxon>Eubacteriales</taxon>
        <taxon>Desulfitobacteriaceae</taxon>
        <taxon>Desulfosporosinus</taxon>
    </lineage>
</organism>
<dbReference type="NCBIfam" id="NF041644">
    <property type="entry name" value="CBO0543_fam"/>
    <property type="match status" value="1"/>
</dbReference>
<feature type="transmembrane region" description="Helical" evidence="1">
    <location>
        <begin position="60"/>
        <end position="81"/>
    </location>
</feature>
<feature type="transmembrane region" description="Helical" evidence="1">
    <location>
        <begin position="147"/>
        <end position="165"/>
    </location>
</feature>
<keyword evidence="3" id="KW-1185">Reference proteome</keyword>
<reference evidence="2 3" key="1">
    <citation type="submission" date="2015-06" db="EMBL/GenBank/DDBJ databases">
        <title>Draft genome of the moderately acidophilic sulfate reducer Candidatus Desulfosporosinus acididurans strain M1.</title>
        <authorList>
            <person name="Poehlein A."/>
            <person name="Petzsch P."/>
            <person name="Johnson B.D."/>
            <person name="Schloemann M."/>
            <person name="Daniel R."/>
            <person name="Muehling M."/>
        </authorList>
    </citation>
    <scope>NUCLEOTIDE SEQUENCE [LARGE SCALE GENOMIC DNA]</scope>
    <source>
        <strain evidence="2 3">M1</strain>
    </source>
</reference>
<keyword evidence="1" id="KW-1133">Transmembrane helix</keyword>
<keyword evidence="1" id="KW-0812">Transmembrane</keyword>
<feature type="transmembrane region" description="Helical" evidence="1">
    <location>
        <begin position="27"/>
        <end position="48"/>
    </location>
</feature>
<dbReference type="EMBL" id="LDZY01000008">
    <property type="protein sequence ID" value="KLU65387.1"/>
    <property type="molecule type" value="Genomic_DNA"/>
</dbReference>
<dbReference type="Proteomes" id="UP000036356">
    <property type="component" value="Unassembled WGS sequence"/>
</dbReference>
<sequence>MLLRLFIGIIYILAAYKFNNFKDWKNYYSTIEFWLIGNLIALFITYNYPLWELTSPGEKITFNELIFCLFVLPLSGLIYLANYPEREIYLKRVCYIIFWILYFSVLELILGFFGYFKYSHGWNIAWSIIFNSCMFPLMWVHYKHPPWAWGLATVIGVSIIIYFRIPVSAMK</sequence>
<protein>
    <submittedName>
        <fullName evidence="2">Uncharacterized protein</fullName>
    </submittedName>
</protein>
<name>A0A0J1FPX5_9FIRM</name>
<keyword evidence="1" id="KW-0472">Membrane</keyword>
<dbReference type="PATRIC" id="fig|476652.3.peg.2638"/>
<dbReference type="RefSeq" id="WP_047810365.1">
    <property type="nucleotide sequence ID" value="NZ_LDZY01000008.1"/>
</dbReference>
<feature type="transmembrane region" description="Helical" evidence="1">
    <location>
        <begin position="93"/>
        <end position="116"/>
    </location>
</feature>